<dbReference type="EMBL" id="KV700123">
    <property type="protein sequence ID" value="OCF34798.1"/>
    <property type="molecule type" value="Genomic_DNA"/>
</dbReference>
<evidence type="ECO:0000313" key="5">
    <source>
        <dbReference type="Proteomes" id="UP000092666"/>
    </source>
</evidence>
<dbReference type="SUPFAM" id="SSF55186">
    <property type="entry name" value="ThrRS/AlaRS common domain"/>
    <property type="match status" value="1"/>
</dbReference>
<reference evidence="4 5" key="1">
    <citation type="submission" date="2013-07" db="EMBL/GenBank/DDBJ databases">
        <title>The Genome Sequence of Cryptococcus heveanensis BCC8398.</title>
        <authorList>
            <consortium name="The Broad Institute Genome Sequencing Platform"/>
            <person name="Cuomo C."/>
            <person name="Litvintseva A."/>
            <person name="Chen Y."/>
            <person name="Heitman J."/>
            <person name="Sun S."/>
            <person name="Springer D."/>
            <person name="Dromer F."/>
            <person name="Young S.K."/>
            <person name="Zeng Q."/>
            <person name="Gargeya S."/>
            <person name="Fitzgerald M."/>
            <person name="Abouelleil A."/>
            <person name="Alvarado L."/>
            <person name="Berlin A.M."/>
            <person name="Chapman S.B."/>
            <person name="Dewar J."/>
            <person name="Goldberg J."/>
            <person name="Griggs A."/>
            <person name="Gujja S."/>
            <person name="Hansen M."/>
            <person name="Howarth C."/>
            <person name="Imamovic A."/>
            <person name="Larimer J."/>
            <person name="McCowan C."/>
            <person name="Murphy C."/>
            <person name="Pearson M."/>
            <person name="Priest M."/>
            <person name="Roberts A."/>
            <person name="Saif S."/>
            <person name="Shea T."/>
            <person name="Sykes S."/>
            <person name="Wortman J."/>
            <person name="Nusbaum C."/>
            <person name="Birren B."/>
        </authorList>
    </citation>
    <scope>NUCLEOTIDE SEQUENCE [LARGE SCALE GENOMIC DNA]</scope>
    <source>
        <strain evidence="4 5">BCC8398</strain>
    </source>
</reference>
<dbReference type="PANTHER" id="PTHR43462:SF1">
    <property type="entry name" value="ALANYL-TRNA EDITING PROTEIN AARSD1"/>
    <property type="match status" value="1"/>
</dbReference>
<reference evidence="5" key="2">
    <citation type="submission" date="2013-12" db="EMBL/GenBank/DDBJ databases">
        <title>Evolution of pathogenesis and genome organization in the Tremellales.</title>
        <authorList>
            <person name="Cuomo C."/>
            <person name="Litvintseva A."/>
            <person name="Heitman J."/>
            <person name="Chen Y."/>
            <person name="Sun S."/>
            <person name="Springer D."/>
            <person name="Dromer F."/>
            <person name="Young S."/>
            <person name="Zeng Q."/>
            <person name="Chapman S."/>
            <person name="Gujja S."/>
            <person name="Saif S."/>
            <person name="Birren B."/>
        </authorList>
    </citation>
    <scope>NUCLEOTIDE SEQUENCE [LARGE SCALE GENOMIC DNA]</scope>
    <source>
        <strain evidence="5">BCC8398</strain>
    </source>
</reference>
<dbReference type="Gene3D" id="3.30.980.10">
    <property type="entry name" value="Threonyl-trna Synthetase, Chain A, domain 2"/>
    <property type="match status" value="1"/>
</dbReference>
<feature type="region of interest" description="Disordered" evidence="3">
    <location>
        <begin position="1"/>
        <end position="24"/>
    </location>
</feature>
<keyword evidence="2" id="KW-0862">Zinc</keyword>
<gene>
    <name evidence="4" type="ORF">I316_03342</name>
</gene>
<keyword evidence="5" id="KW-1185">Reference proteome</keyword>
<proteinExistence type="predicted"/>
<dbReference type="PANTHER" id="PTHR43462">
    <property type="entry name" value="ALANYL-TRNA EDITING PROTEIN"/>
    <property type="match status" value="1"/>
</dbReference>
<evidence type="ECO:0000256" key="3">
    <source>
        <dbReference type="SAM" id="MobiDB-lite"/>
    </source>
</evidence>
<dbReference type="InterPro" id="IPR009000">
    <property type="entry name" value="Transl_B-barrel_sf"/>
</dbReference>
<dbReference type="OrthoDB" id="288942at2759"/>
<keyword evidence="1" id="KW-0479">Metal-binding</keyword>
<organism evidence="4 5">
    <name type="scientific">Kwoniella heveanensis BCC8398</name>
    <dbReference type="NCBI Taxonomy" id="1296120"/>
    <lineage>
        <taxon>Eukaryota</taxon>
        <taxon>Fungi</taxon>
        <taxon>Dikarya</taxon>
        <taxon>Basidiomycota</taxon>
        <taxon>Agaricomycotina</taxon>
        <taxon>Tremellomycetes</taxon>
        <taxon>Tremellales</taxon>
        <taxon>Cryptococcaceae</taxon>
        <taxon>Kwoniella</taxon>
    </lineage>
</organism>
<dbReference type="GO" id="GO:0046872">
    <property type="term" value="F:metal ion binding"/>
    <property type="evidence" value="ECO:0007669"/>
    <property type="project" value="UniProtKB-KW"/>
</dbReference>
<dbReference type="InterPro" id="IPR018163">
    <property type="entry name" value="Thr/Ala-tRNA-synth_IIc_edit"/>
</dbReference>
<accession>A0A1B9GUU2</accession>
<dbReference type="AlphaFoldDB" id="A0A1B9GUU2"/>
<feature type="compositionally biased region" description="Polar residues" evidence="3">
    <location>
        <begin position="78"/>
        <end position="89"/>
    </location>
</feature>
<dbReference type="Gene3D" id="2.40.30.130">
    <property type="match status" value="1"/>
</dbReference>
<dbReference type="Proteomes" id="UP000092666">
    <property type="component" value="Unassembled WGS sequence"/>
</dbReference>
<evidence type="ECO:0000256" key="2">
    <source>
        <dbReference type="ARBA" id="ARBA00022833"/>
    </source>
</evidence>
<dbReference type="STRING" id="1296120.A0A1B9GUU2"/>
<dbReference type="GO" id="GO:0000166">
    <property type="term" value="F:nucleotide binding"/>
    <property type="evidence" value="ECO:0007669"/>
    <property type="project" value="InterPro"/>
</dbReference>
<dbReference type="SUPFAM" id="SSF50447">
    <property type="entry name" value="Translation proteins"/>
    <property type="match status" value="1"/>
</dbReference>
<feature type="region of interest" description="Disordered" evidence="3">
    <location>
        <begin position="53"/>
        <end position="95"/>
    </location>
</feature>
<evidence type="ECO:0000313" key="4">
    <source>
        <dbReference type="EMBL" id="OCF34798.1"/>
    </source>
</evidence>
<dbReference type="GO" id="GO:0002196">
    <property type="term" value="F:Ser-tRNA(Ala) deacylase activity"/>
    <property type="evidence" value="ECO:0007669"/>
    <property type="project" value="TreeGrafter"/>
</dbReference>
<name>A0A1B9GUU2_9TREE</name>
<dbReference type="InterPro" id="IPR051335">
    <property type="entry name" value="Alanyl-tRNA_Editing_Enzymes"/>
</dbReference>
<evidence type="ECO:0008006" key="6">
    <source>
        <dbReference type="Google" id="ProtNLM"/>
    </source>
</evidence>
<protein>
    <recommendedName>
        <fullName evidence="6">Cytoplasmic protein</fullName>
    </recommendedName>
</protein>
<evidence type="ECO:0000256" key="1">
    <source>
        <dbReference type="ARBA" id="ARBA00022723"/>
    </source>
</evidence>
<sequence>MAYELEPPLPRTATPSDYTRFKFDTSNVPDKRIVGLLACQRDPLLRSMRTTIHSARQASIKAPPPPKGKDKAKKPKGQSSASSANGNDSESGKEDKGALWEVELLDTVIFPEGGGQPADTGILHLLNPNGDVETTLVIEGCLRQKLDSVHLIRVPPRVSVQWDEGREVEVVVDWERRMDHMTIHTSQHLLSAILDTLSLPTLSWSMHPHPSLECPYVELPRSLSPQEAEDVEKRCNALIFGGRRVWVDISVQGALGGAEDGETLEEREGRTIPKDYDGGVIRHINIQDTDRNACCGTQLPDLSFLSLIHVVPPTTSSPSPTKLYFTSGPRAIRYLTESSRQLSSVAKILGRARNEVVKTVEQSEFTKKEAVDNLKSLRGEMSKFIAERAVQEAQSDAGKGVVWIKRDERSTHDFEFLGNVAAIFTGEIAAASTNKSTELTASAVPVLILTSASPSGSSATIAPSPTLLMVISSDNDLAKKINENIKAALGGAGRVKGGGAKGRYMSKIDGKWGKAELGAVQGVVDALRDERG</sequence>